<comment type="caution">
    <text evidence="1">The sequence shown here is derived from an EMBL/GenBank/DDBJ whole genome shotgun (WGS) entry which is preliminary data.</text>
</comment>
<dbReference type="AlphaFoldDB" id="R2QV62"/>
<dbReference type="RefSeq" id="WP_010764877.1">
    <property type="nucleotide sequence ID" value="NZ_ASWB01000001.1"/>
</dbReference>
<dbReference type="EMBL" id="ASWB01000001">
    <property type="protein sequence ID" value="EOT73381.1"/>
    <property type="molecule type" value="Genomic_DNA"/>
</dbReference>
<evidence type="ECO:0000313" key="1">
    <source>
        <dbReference type="EMBL" id="EOI00390.1"/>
    </source>
</evidence>
<evidence type="ECO:0000313" key="3">
    <source>
        <dbReference type="Proteomes" id="UP000013781"/>
    </source>
</evidence>
<organism evidence="1 3">
    <name type="scientific">Enterococcus moraviensis ATCC BAA-383</name>
    <dbReference type="NCBI Taxonomy" id="1158609"/>
    <lineage>
        <taxon>Bacteria</taxon>
        <taxon>Bacillati</taxon>
        <taxon>Bacillota</taxon>
        <taxon>Bacilli</taxon>
        <taxon>Lactobacillales</taxon>
        <taxon>Enterococcaceae</taxon>
        <taxon>Enterococcus</taxon>
    </lineage>
</organism>
<reference evidence="2 4" key="2">
    <citation type="submission" date="2013-03" db="EMBL/GenBank/DDBJ databases">
        <title>The Genome Sequence of Enterococcus moraviensis BAA-383 (PacBio/Illumina hybrid assembly).</title>
        <authorList>
            <consortium name="The Broad Institute Genomics Platform"/>
            <consortium name="The Broad Institute Genome Sequencing Center for Infectious Disease"/>
            <person name="Earl A."/>
            <person name="Russ C."/>
            <person name="Gilmore M."/>
            <person name="Surin D."/>
            <person name="Walker B."/>
            <person name="Young S."/>
            <person name="Zeng Q."/>
            <person name="Gargeya S."/>
            <person name="Fitzgerald M."/>
            <person name="Haas B."/>
            <person name="Abouelleil A."/>
            <person name="Allen A.W."/>
            <person name="Alvarado L."/>
            <person name="Arachchi H.M."/>
            <person name="Berlin A.M."/>
            <person name="Chapman S.B."/>
            <person name="Gainer-Dewar J."/>
            <person name="Goldberg J."/>
            <person name="Griggs A."/>
            <person name="Gujja S."/>
            <person name="Hansen M."/>
            <person name="Howarth C."/>
            <person name="Imamovic A."/>
            <person name="Ireland A."/>
            <person name="Larimer J."/>
            <person name="McCowan C."/>
            <person name="Murphy C."/>
            <person name="Pearson M."/>
            <person name="Poon T.W."/>
            <person name="Priest M."/>
            <person name="Roberts A."/>
            <person name="Saif S."/>
            <person name="Shea T."/>
            <person name="Sisk P."/>
            <person name="Sykes S."/>
            <person name="Wortman J."/>
            <person name="Nusbaum C."/>
            <person name="Birren B."/>
        </authorList>
    </citation>
    <scope>NUCLEOTIDE SEQUENCE [LARGE SCALE GENOMIC DNA]</scope>
    <source>
        <strain evidence="2 4">ATCC BAA-383</strain>
    </source>
</reference>
<dbReference type="eggNOG" id="ENOG5033DRM">
    <property type="taxonomic scope" value="Bacteria"/>
</dbReference>
<proteinExistence type="predicted"/>
<dbReference type="HOGENOM" id="CLU_139018_1_0_9"/>
<dbReference type="PATRIC" id="fig|1158609.3.peg.1454"/>
<reference evidence="1 3" key="1">
    <citation type="submission" date="2013-02" db="EMBL/GenBank/DDBJ databases">
        <title>The Genome Sequence of Enterococcus moraviensis BAA-383.</title>
        <authorList>
            <consortium name="The Broad Institute Genome Sequencing Platform"/>
            <consortium name="The Broad Institute Genome Sequencing Center for Infectious Disease"/>
            <person name="Earl A.M."/>
            <person name="Gilmore M.S."/>
            <person name="Lebreton F."/>
            <person name="Walker B."/>
            <person name="Young S.K."/>
            <person name="Zeng Q."/>
            <person name="Gargeya S."/>
            <person name="Fitzgerald M."/>
            <person name="Haas B."/>
            <person name="Abouelleil A."/>
            <person name="Alvarado L."/>
            <person name="Arachchi H.M."/>
            <person name="Berlin A.M."/>
            <person name="Chapman S.B."/>
            <person name="Dewar J."/>
            <person name="Goldberg J."/>
            <person name="Griggs A."/>
            <person name="Gujja S."/>
            <person name="Hansen M."/>
            <person name="Howarth C."/>
            <person name="Imamovic A."/>
            <person name="Larimer J."/>
            <person name="McCowan C."/>
            <person name="Murphy C."/>
            <person name="Neiman D."/>
            <person name="Pearson M."/>
            <person name="Priest M."/>
            <person name="Roberts A."/>
            <person name="Saif S."/>
            <person name="Shea T."/>
            <person name="Sisk P."/>
            <person name="Sykes S."/>
            <person name="Wortman J."/>
            <person name="Nusbaum C."/>
            <person name="Birren B."/>
        </authorList>
    </citation>
    <scope>NUCLEOTIDE SEQUENCE [LARGE SCALE GENOMIC DNA]</scope>
    <source>
        <strain evidence="1 3">ATCC BAA-383</strain>
    </source>
</reference>
<accession>R2QV62</accession>
<dbReference type="OrthoDB" id="2086109at2"/>
<protein>
    <submittedName>
        <fullName evidence="1">Uncharacterized protein</fullName>
    </submittedName>
</protein>
<dbReference type="Proteomes" id="UP000013781">
    <property type="component" value="Unassembled WGS sequence"/>
</dbReference>
<sequence length="134" mass="15489">MPKHDFKVVQYSQNLSYKDVELVDVVSIDDSLIIYISDSLSWLKGGWNSLKEKKNGLNYYGVTFFYDDEIKLFKSILSSWISLFENAPDELSLKSDLYPDESIKKKLLLDKLNSIVELCNKALEENKVLVHYGI</sequence>
<dbReference type="EMBL" id="AJAS01000014">
    <property type="protein sequence ID" value="EOI00390.1"/>
    <property type="molecule type" value="Genomic_DNA"/>
</dbReference>
<name>R2QV62_9ENTE</name>
<keyword evidence="4" id="KW-1185">Reference proteome</keyword>
<gene>
    <name evidence="2" type="ORF">I586_00374</name>
    <name evidence="1" type="ORF">UAY_01493</name>
</gene>
<evidence type="ECO:0000313" key="4">
    <source>
        <dbReference type="Proteomes" id="UP000014157"/>
    </source>
</evidence>
<evidence type="ECO:0000313" key="2">
    <source>
        <dbReference type="EMBL" id="EOT73381.1"/>
    </source>
</evidence>
<dbReference type="Proteomes" id="UP000014157">
    <property type="component" value="Unassembled WGS sequence"/>
</dbReference>